<dbReference type="InterPro" id="IPR052056">
    <property type="entry name" value="Mono-ARTD/PARP"/>
</dbReference>
<dbReference type="CDD" id="cd02907">
    <property type="entry name" value="Macro_Af1521_BAL-like"/>
    <property type="match status" value="1"/>
</dbReference>
<comment type="caution">
    <text evidence="13">The sequence shown here is derived from an EMBL/GenBank/DDBJ whole genome shotgun (WGS) entry which is preliminary data.</text>
</comment>
<feature type="domain" description="RRM" evidence="9">
    <location>
        <begin position="386"/>
        <end position="462"/>
    </location>
</feature>
<feature type="domain" description="Macro" evidence="12">
    <location>
        <begin position="1858"/>
        <end position="2031"/>
    </location>
</feature>
<feature type="domain" description="WWE" evidence="10">
    <location>
        <begin position="2171"/>
        <end position="2253"/>
    </location>
</feature>
<dbReference type="InterPro" id="IPR012677">
    <property type="entry name" value="Nucleotide-bd_a/b_plait_sf"/>
</dbReference>
<dbReference type="InterPro" id="IPR034464">
    <property type="entry name" value="PAR10_RRM1_2"/>
</dbReference>
<dbReference type="CDD" id="cd02903">
    <property type="entry name" value="Macro_BAL-like"/>
    <property type="match status" value="1"/>
</dbReference>
<organism evidence="13 14">
    <name type="scientific">Potamilus streckersoni</name>
    <dbReference type="NCBI Taxonomy" id="2493646"/>
    <lineage>
        <taxon>Eukaryota</taxon>
        <taxon>Metazoa</taxon>
        <taxon>Spiralia</taxon>
        <taxon>Lophotrochozoa</taxon>
        <taxon>Mollusca</taxon>
        <taxon>Bivalvia</taxon>
        <taxon>Autobranchia</taxon>
        <taxon>Heteroconchia</taxon>
        <taxon>Palaeoheterodonta</taxon>
        <taxon>Unionida</taxon>
        <taxon>Unionoidea</taxon>
        <taxon>Unionidae</taxon>
        <taxon>Ambleminae</taxon>
        <taxon>Lampsilini</taxon>
        <taxon>Potamilus</taxon>
    </lineage>
</organism>
<keyword evidence="5" id="KW-0539">Nucleus</keyword>
<evidence type="ECO:0000259" key="11">
    <source>
        <dbReference type="PROSITE" id="PS51059"/>
    </source>
</evidence>
<evidence type="ECO:0000256" key="4">
    <source>
        <dbReference type="ARBA" id="ARBA00023027"/>
    </source>
</evidence>
<reference evidence="13" key="1">
    <citation type="journal article" date="2021" name="Genome Biol. Evol.">
        <title>A High-Quality Reference Genome for a Parasitic Bivalve with Doubly Uniparental Inheritance (Bivalvia: Unionida).</title>
        <authorList>
            <person name="Smith C.H."/>
        </authorList>
    </citation>
    <scope>NUCLEOTIDE SEQUENCE</scope>
    <source>
        <strain evidence="13">CHS0354</strain>
    </source>
</reference>
<dbReference type="InterPro" id="IPR037197">
    <property type="entry name" value="WWE_dom_sf"/>
</dbReference>
<feature type="region of interest" description="Disordered" evidence="8">
    <location>
        <begin position="1604"/>
        <end position="1625"/>
    </location>
</feature>
<dbReference type="GO" id="GO:0010629">
    <property type="term" value="P:negative regulation of gene expression"/>
    <property type="evidence" value="ECO:0007669"/>
    <property type="project" value="TreeGrafter"/>
</dbReference>
<dbReference type="Pfam" id="PF00644">
    <property type="entry name" value="PARP"/>
    <property type="match status" value="1"/>
</dbReference>
<dbReference type="Gene3D" id="3.40.220.10">
    <property type="entry name" value="Leucine Aminopeptidase, subunit E, domain 1"/>
    <property type="match status" value="3"/>
</dbReference>
<sequence>MAKLKADDIAKRCLCIEGAPRDVPPNEIHVYFTGVLDFHVTGSGKHVFLFKDEHDAKFQLQKKPTVTLNSPEGIVDLSVTLCDACDIKTSWLEQPHKKMNASMETIYVNAAAAVQVLMQSAKDEQTNELSKGDNPNQVQQPTDASVIHPPPGTDPYGPGWEQYPHQSQSYSGQFIYQQPGSGQSINPNQDGSQKNPYQPNSQQPPSGYWYANMPHPGFPPYFQPGMGNPPSGNGNDQQLPSQYWMLPPPGAQMPNTSEEAQGIGNPYQQFPYFFPSYGPFGPPPPYEKNPESKSEASRRDDNILTEEKSAASNATADQSYTAVKSPIVSAESPLIENRPPGELISIVQDEFLEKIARKQQKEQMAGETTKRNEPSVKQEEENEPIRKIKVTELPEETTEDTLMNFFENRRRNGGGPIETIEYHPATSSAIIEFQEADVVDRVLKKRPLLFLKKQISVEAYVEEVEEEEEEQEEPSIRTVEVRGFAENAVEEVLEMYFENTKRSGGDDVTSVEIENGVALVTFADEDVASRVCEREHTLDGHELKVTLHLPKKKTNTLETGKEEEEAVESVCTIEVRDYKSGTEGTIEMYFENTKRSGGDEIKKFDQVDSDGVIFITFASEEVARRVLERRHIVAGCTLDVKLYEPPKHISSKNLTQICSNEPKESVPCCTIEVRGVTKSLNLTTLQLYFENKKRSGGDEIVKFEYKEENEIAYITYESEEVAQKVASQGQHKVEGQPLKVKLYIPPPPKPTYTNRVLLAGLTSKVTRDGLTNFLEAKIGLTPGNFLYGEERDKVIITFDEILDFHKLEEACKKRALEGSHLQPSKVNVSNCILVLNLKITTTEDTIELYFENEKRSWGGPVEKVEFKREEEYCLVFFEDHTICDRVLQRKHKIDGSELQVSMHYESLGRISGDDTRPCFKPPKPVKLEGLEYSKIQFLMKSEPTKTAVEKQLQDCFTQIQWPQTETDCMTLTCTLTSDVQDCKKKALTWAKQAEQNLNDFLKVICVHEHKVFKEVFETVLQNLQNLVISNPDGVALFVKNAEFSIQVVGHKAVATDVVKDIDGIIKKAEADFDRKKKQTKESLTNLKYHQLKLLLAQKYPSQMEQQFNGLKVKINLNKNEIVFEGLMEDIRNAQVSMYESVHNAAASKLNDIPDGRLFLYKSKEVKDYIVAKLKSKKLVGVWEVEGTVLNIYANSDEIVVQCTHIIDDSVKEHQKDLEPPQRYVVQSQQWNDKMKDLDKQYQGKLHVVLAPDFTKLYLYFTDDILGAVMEEVTDFLSRNTVLEKLVTCNSGTVELIERKNKDDIDKIAKDLAHYYVQIISHSKGGFLVRGNQEGINQATFKLQELINKVKHREHELNKPGIAGYMESKGREHITTVEKHFPCVIHLREKDQYDLGENKEDSGEVTIGGSGPVIQAECRSYGGEKIFTALGDITEIDADVLVNAADPKLEHRGGVAKAIVDKGGRVIRDECTQYIRGKGHLAEGEIHVTSGGNLRAKKIIHVVSPVWKGGHSNEDETLREIVFQCMETTAEQRFKSIAIPALGAGTFGCPVKQSTMIIAEAVRDFFREDQDSSIKEVYLSDIRDLTVKCFTEALENSFGKQCVKEVRQRPTPSQRNMNASRSPGAYSGMPSIISGESSGFGNISIKVVKGEMASQKVDVIVNTVAKSLDLTHGAVSQSLLKQGGQSLQDECKMKYPNGIKDGDIAVTGGGDLNCQIVCHVALVQWNDPTASKKMIHGLMKKCLDQCNKDGFTSIAFPALGTGNLGYPKDFVAKEMFQYISNYGKDDPSSSVKDVRFVVYQRDLPTIQAFESEQQKWSSSGTRAGTRASRHIQPEESSAYNIGPDHFPTRAEAVETDDSSRFADGFTFGKIDVKVFQGDITQEDADCIVNSSNEDLDLSRGAVSAAIMKKGGKSLADECIARANDMKQDGIAVTSGFGLNCKYVIHVKAVDSNKWRPVIDKCLLKAEELKAKSIAFPALGTGVGVSPEEIASVMLKAITDFQASSAKTITEIRIVIFQVQMVQIFVDAARNRGSGAKPKTFLGKLYSTLKGGSYGQASKKVPLKSPQIMKPVEQPSSVWINVYAWEKHLDLAINKLDHLIKNDFNKIEFTESVIKNFSPEQVSKLERLAQQWDIQITVDLRIGRITIEGVADGIMKVSDGIHRLIREADKKEQDKRSAELLKKLVQWHYIEITTESSELREYPADVNLLIETAYKDQKAFVTFFTSDKEEYKIDFSKMEEFSIKDPSDTVTVVRKDLIQEMTAFDLPSTWTKMAQNENLKVVNLQSTEKEYQDVQQKFIQSVGSRTIVKLERIQNRTLYQQYEAKKKLIEQNNPGRQNESSLWHGTSADTVDSISMHGFNRSYCGKNATMYGDGVYFAKHASYSASDTYSRPDPSGNKKMYLCRVLTGQYTTGRQGMRVPPAKPGGNPNDLYDSVVNNPSNPEIFVIFSDTQAIPEYLFTFK</sequence>
<feature type="region of interest" description="Disordered" evidence="8">
    <location>
        <begin position="122"/>
        <end position="246"/>
    </location>
</feature>
<evidence type="ECO:0000256" key="2">
    <source>
        <dbReference type="ARBA" id="ARBA00022676"/>
    </source>
</evidence>
<dbReference type="Pfam" id="PF23085">
    <property type="entry name" value="RRM_PARP14_3"/>
    <property type="match status" value="5"/>
</dbReference>
<dbReference type="InterPro" id="IPR012317">
    <property type="entry name" value="Poly(ADP-ribose)pol_cat_dom"/>
</dbReference>
<dbReference type="GO" id="GO:1990404">
    <property type="term" value="F:NAD+-protein mono-ADP-ribosyltransferase activity"/>
    <property type="evidence" value="ECO:0007669"/>
    <property type="project" value="TreeGrafter"/>
</dbReference>
<dbReference type="Pfam" id="PF01661">
    <property type="entry name" value="Macro"/>
    <property type="match status" value="3"/>
</dbReference>
<dbReference type="SMART" id="SM00506">
    <property type="entry name" value="A1pp"/>
    <property type="match status" value="3"/>
</dbReference>
<evidence type="ECO:0000256" key="5">
    <source>
        <dbReference type="ARBA" id="ARBA00023242"/>
    </source>
</evidence>
<dbReference type="InterPro" id="IPR004170">
    <property type="entry name" value="WWE_dom"/>
</dbReference>
<evidence type="ECO:0000313" key="13">
    <source>
        <dbReference type="EMBL" id="KAK3598399.1"/>
    </source>
</evidence>
<feature type="compositionally biased region" description="Low complexity" evidence="8">
    <location>
        <begin position="192"/>
        <end position="206"/>
    </location>
</feature>
<protein>
    <recommendedName>
        <fullName evidence="7">Poly [ADP-ribose] polymerase</fullName>
        <shortName evidence="7">PARP</shortName>
        <ecNumber evidence="7">2.4.2.-</ecNumber>
    </recommendedName>
</protein>
<proteinExistence type="predicted"/>
<feature type="compositionally biased region" description="Basic and acidic residues" evidence="8">
    <location>
        <begin position="368"/>
        <end position="385"/>
    </location>
</feature>
<keyword evidence="14" id="KW-1185">Reference proteome</keyword>
<dbReference type="FunFam" id="3.90.228.10:FF:000008">
    <property type="entry name" value="Poly [ADP-ribose] polymerase"/>
    <property type="match status" value="1"/>
</dbReference>
<keyword evidence="4 7" id="KW-0520">NAD</keyword>
<dbReference type="SMART" id="SM00360">
    <property type="entry name" value="RRM"/>
    <property type="match status" value="5"/>
</dbReference>
<feature type="compositionally biased region" description="Low complexity" evidence="8">
    <location>
        <begin position="224"/>
        <end position="235"/>
    </location>
</feature>
<dbReference type="SUPFAM" id="SSF54928">
    <property type="entry name" value="RNA-binding domain, RBD"/>
    <property type="match status" value="4"/>
</dbReference>
<dbReference type="PROSITE" id="PS50918">
    <property type="entry name" value="WWE"/>
    <property type="match status" value="1"/>
</dbReference>
<dbReference type="GO" id="GO:0003950">
    <property type="term" value="F:NAD+ poly-ADP-ribosyltransferase activity"/>
    <property type="evidence" value="ECO:0007669"/>
    <property type="project" value="UniProtKB-UniRule"/>
</dbReference>
<keyword evidence="3 7" id="KW-0808">Transferase</keyword>
<feature type="compositionally biased region" description="Polar residues" evidence="8">
    <location>
        <begin position="164"/>
        <end position="191"/>
    </location>
</feature>
<dbReference type="InterPro" id="IPR000504">
    <property type="entry name" value="RRM_dom"/>
</dbReference>
<dbReference type="GO" id="GO:0070212">
    <property type="term" value="P:protein poly-ADP-ribosylation"/>
    <property type="evidence" value="ECO:0007669"/>
    <property type="project" value="TreeGrafter"/>
</dbReference>
<reference evidence="13" key="2">
    <citation type="journal article" date="2021" name="Genome Biol. Evol.">
        <title>Developing a high-quality reference genome for a parasitic bivalve with doubly uniparental inheritance (Bivalvia: Unionida).</title>
        <authorList>
            <person name="Smith C.H."/>
        </authorList>
    </citation>
    <scope>NUCLEOTIDE SEQUENCE</scope>
    <source>
        <strain evidence="13">CHS0354</strain>
        <tissue evidence="13">Mantle</tissue>
    </source>
</reference>
<dbReference type="Proteomes" id="UP001195483">
    <property type="component" value="Unassembled WGS sequence"/>
</dbReference>
<dbReference type="Pfam" id="PF02825">
    <property type="entry name" value="WWE"/>
    <property type="match status" value="1"/>
</dbReference>
<feature type="domain" description="PARP catalytic" evidence="11">
    <location>
        <begin position="2264"/>
        <end position="2460"/>
    </location>
</feature>
<dbReference type="Gene3D" id="3.90.228.10">
    <property type="match status" value="1"/>
</dbReference>
<feature type="domain" description="Macro" evidence="12">
    <location>
        <begin position="1412"/>
        <end position="1597"/>
    </location>
</feature>
<keyword evidence="2 7" id="KW-0328">Glycosyltransferase</keyword>
<evidence type="ECO:0000259" key="9">
    <source>
        <dbReference type="PROSITE" id="PS50102"/>
    </source>
</evidence>
<feature type="domain" description="Macro" evidence="12">
    <location>
        <begin position="1631"/>
        <end position="1816"/>
    </location>
</feature>
<keyword evidence="6" id="KW-0694">RNA-binding</keyword>
<dbReference type="EMBL" id="JAEAOA010001202">
    <property type="protein sequence ID" value="KAK3598399.1"/>
    <property type="molecule type" value="Genomic_DNA"/>
</dbReference>
<dbReference type="InterPro" id="IPR002589">
    <property type="entry name" value="Macro_dom"/>
</dbReference>
<evidence type="ECO:0000259" key="10">
    <source>
        <dbReference type="PROSITE" id="PS50918"/>
    </source>
</evidence>
<dbReference type="PROSITE" id="PS50102">
    <property type="entry name" value="RRM"/>
    <property type="match status" value="2"/>
</dbReference>
<feature type="domain" description="RRM" evidence="9">
    <location>
        <begin position="477"/>
        <end position="552"/>
    </location>
</feature>
<comment type="subcellular location">
    <subcellularLocation>
        <location evidence="1">Nucleus</location>
    </subcellularLocation>
</comment>
<reference evidence="13" key="3">
    <citation type="submission" date="2023-05" db="EMBL/GenBank/DDBJ databases">
        <authorList>
            <person name="Smith C.H."/>
        </authorList>
    </citation>
    <scope>NUCLEOTIDE SEQUENCE</scope>
    <source>
        <strain evidence="13">CHS0354</strain>
        <tissue evidence="13">Mantle</tissue>
    </source>
</reference>
<dbReference type="CDD" id="cd12547">
    <property type="entry name" value="RRM1_2_PAR10"/>
    <property type="match status" value="4"/>
</dbReference>
<evidence type="ECO:0000256" key="3">
    <source>
        <dbReference type="ARBA" id="ARBA00022679"/>
    </source>
</evidence>
<feature type="region of interest" description="Disordered" evidence="8">
    <location>
        <begin position="275"/>
        <end position="301"/>
    </location>
</feature>
<feature type="region of interest" description="Disordered" evidence="8">
    <location>
        <begin position="359"/>
        <end position="385"/>
    </location>
</feature>
<dbReference type="InterPro" id="IPR043472">
    <property type="entry name" value="Macro_dom-like"/>
</dbReference>
<evidence type="ECO:0000256" key="1">
    <source>
        <dbReference type="ARBA" id="ARBA00004123"/>
    </source>
</evidence>
<accession>A0AAE0SV95</accession>
<dbReference type="Gene3D" id="3.30.720.50">
    <property type="match status" value="1"/>
</dbReference>
<dbReference type="PROSITE" id="PS51059">
    <property type="entry name" value="PARP_CATALYTIC"/>
    <property type="match status" value="1"/>
</dbReference>
<dbReference type="SUPFAM" id="SSF56399">
    <property type="entry name" value="ADP-ribosylation"/>
    <property type="match status" value="1"/>
</dbReference>
<dbReference type="GO" id="GO:0003723">
    <property type="term" value="F:RNA binding"/>
    <property type="evidence" value="ECO:0007669"/>
    <property type="project" value="UniProtKB-UniRule"/>
</dbReference>
<dbReference type="SUPFAM" id="SSF52949">
    <property type="entry name" value="Macro domain-like"/>
    <property type="match status" value="3"/>
</dbReference>
<dbReference type="PANTHER" id="PTHR14453">
    <property type="entry name" value="PARP/ZINC FINGER CCCH TYPE DOMAIN CONTAINING PROTEIN"/>
    <property type="match status" value="1"/>
</dbReference>
<feature type="compositionally biased region" description="Polar residues" evidence="8">
    <location>
        <begin position="1609"/>
        <end position="1620"/>
    </location>
</feature>
<dbReference type="CDD" id="cd01439">
    <property type="entry name" value="TCCD_inducible_PARP_like"/>
    <property type="match status" value="1"/>
</dbReference>
<evidence type="ECO:0000256" key="6">
    <source>
        <dbReference type="PROSITE-ProRule" id="PRU00176"/>
    </source>
</evidence>
<evidence type="ECO:0000259" key="12">
    <source>
        <dbReference type="PROSITE" id="PS51154"/>
    </source>
</evidence>
<dbReference type="GO" id="GO:0005737">
    <property type="term" value="C:cytoplasm"/>
    <property type="evidence" value="ECO:0007669"/>
    <property type="project" value="TreeGrafter"/>
</dbReference>
<dbReference type="InterPro" id="IPR035979">
    <property type="entry name" value="RBD_domain_sf"/>
</dbReference>
<gene>
    <name evidence="13" type="ORF">CHS0354_019803</name>
</gene>
<dbReference type="Pfam" id="PF23084">
    <property type="entry name" value="KH_PARP14_1"/>
    <property type="match status" value="1"/>
</dbReference>
<dbReference type="PROSITE" id="PS51154">
    <property type="entry name" value="MACRO"/>
    <property type="match status" value="3"/>
</dbReference>
<dbReference type="SUPFAM" id="SSF117839">
    <property type="entry name" value="WWE domain"/>
    <property type="match status" value="1"/>
</dbReference>
<feature type="compositionally biased region" description="Polar residues" evidence="8">
    <location>
        <begin position="127"/>
        <end position="143"/>
    </location>
</feature>
<name>A0AAE0SV95_9BIVA</name>
<dbReference type="EC" id="2.4.2.-" evidence="7"/>
<dbReference type="InterPro" id="IPR057044">
    <property type="entry name" value="PARP14_KH_1"/>
</dbReference>
<dbReference type="PANTHER" id="PTHR14453:SF102">
    <property type="entry name" value="PROTEIN MONO-ADP-RIBOSYLTRANSFERASE PARP14-LIKE"/>
    <property type="match status" value="1"/>
</dbReference>
<evidence type="ECO:0000256" key="7">
    <source>
        <dbReference type="RuleBase" id="RU362114"/>
    </source>
</evidence>
<dbReference type="GO" id="GO:0005634">
    <property type="term" value="C:nucleus"/>
    <property type="evidence" value="ECO:0007669"/>
    <property type="project" value="UniProtKB-SubCell"/>
</dbReference>
<dbReference type="Gene3D" id="3.30.70.330">
    <property type="match status" value="5"/>
</dbReference>
<feature type="compositionally biased region" description="Basic and acidic residues" evidence="8">
    <location>
        <begin position="288"/>
        <end position="301"/>
    </location>
</feature>
<evidence type="ECO:0000256" key="8">
    <source>
        <dbReference type="SAM" id="MobiDB-lite"/>
    </source>
</evidence>
<dbReference type="GO" id="GO:0003714">
    <property type="term" value="F:transcription corepressor activity"/>
    <property type="evidence" value="ECO:0007669"/>
    <property type="project" value="TreeGrafter"/>
</dbReference>
<evidence type="ECO:0000313" key="14">
    <source>
        <dbReference type="Proteomes" id="UP001195483"/>
    </source>
</evidence>